<dbReference type="EMBL" id="MU250543">
    <property type="protein sequence ID" value="KAG7443748.1"/>
    <property type="molecule type" value="Genomic_DNA"/>
</dbReference>
<name>A0A9P8APV9_9AGAR</name>
<organism evidence="1 2">
    <name type="scientific">Guyanagaster necrorhizus</name>
    <dbReference type="NCBI Taxonomy" id="856835"/>
    <lineage>
        <taxon>Eukaryota</taxon>
        <taxon>Fungi</taxon>
        <taxon>Dikarya</taxon>
        <taxon>Basidiomycota</taxon>
        <taxon>Agaricomycotina</taxon>
        <taxon>Agaricomycetes</taxon>
        <taxon>Agaricomycetidae</taxon>
        <taxon>Agaricales</taxon>
        <taxon>Marasmiineae</taxon>
        <taxon>Physalacriaceae</taxon>
        <taxon>Guyanagaster</taxon>
    </lineage>
</organism>
<evidence type="ECO:0000313" key="2">
    <source>
        <dbReference type="Proteomes" id="UP000812287"/>
    </source>
</evidence>
<keyword evidence="2" id="KW-1185">Reference proteome</keyword>
<evidence type="ECO:0000313" key="1">
    <source>
        <dbReference type="EMBL" id="KAG7443748.1"/>
    </source>
</evidence>
<proteinExistence type="predicted"/>
<dbReference type="RefSeq" id="XP_043037248.1">
    <property type="nucleotide sequence ID" value="XM_043177491.1"/>
</dbReference>
<sequence length="260" mass="28074">MSHPLPVLLDLGNAYHTTMARIGGAHRMDPGLEDTMMVQDLVASQDCVFSTCLHTTSGTISVIFSPRCYLPTYPPTCDTGLILTNADDTDHIVAFQDQTRAQESLLLRSDYLKRIHGAFLVPERAYMHVGILKGGKGTFRAIVSVFSASRPPTSLTPIFFPSQIGLVRNPAPISLMPINTRYDASIAVNDGHIAKGTRHGILGTLAGASDERPHAESVPLKDGIFRQLTPNTGEGSSDPSFFQVSARSCFQRSASGVCDD</sequence>
<reference evidence="1" key="1">
    <citation type="submission" date="2020-11" db="EMBL/GenBank/DDBJ databases">
        <title>Adaptations for nitrogen fixation in a non-lichenized fungal sporocarp promotes dispersal by wood-feeding termites.</title>
        <authorList>
            <consortium name="DOE Joint Genome Institute"/>
            <person name="Koch R.A."/>
            <person name="Yoon G."/>
            <person name="Arayal U."/>
            <person name="Lail K."/>
            <person name="Amirebrahimi M."/>
            <person name="Labutti K."/>
            <person name="Lipzen A."/>
            <person name="Riley R."/>
            <person name="Barry K."/>
            <person name="Henrissat B."/>
            <person name="Grigoriev I.V."/>
            <person name="Herr J.R."/>
            <person name="Aime M.C."/>
        </authorList>
    </citation>
    <scope>NUCLEOTIDE SEQUENCE</scope>
    <source>
        <strain evidence="1">MCA 3950</strain>
    </source>
</reference>
<dbReference type="GeneID" id="66099778"/>
<gene>
    <name evidence="1" type="ORF">BT62DRAFT_1008813</name>
</gene>
<dbReference type="AlphaFoldDB" id="A0A9P8APV9"/>
<comment type="caution">
    <text evidence="1">The sequence shown here is derived from an EMBL/GenBank/DDBJ whole genome shotgun (WGS) entry which is preliminary data.</text>
</comment>
<protein>
    <submittedName>
        <fullName evidence="1">Uncharacterized protein</fullName>
    </submittedName>
</protein>
<accession>A0A9P8APV9</accession>
<dbReference type="Proteomes" id="UP000812287">
    <property type="component" value="Unassembled WGS sequence"/>
</dbReference>